<keyword evidence="2" id="KW-1185">Reference proteome</keyword>
<dbReference type="Proteomes" id="UP000799436">
    <property type="component" value="Unassembled WGS sequence"/>
</dbReference>
<evidence type="ECO:0000313" key="2">
    <source>
        <dbReference type="Proteomes" id="UP000799436"/>
    </source>
</evidence>
<dbReference type="OrthoDB" id="37297at2759"/>
<dbReference type="PANTHER" id="PTHR33875:SF2">
    <property type="entry name" value="ACR183CP"/>
    <property type="match status" value="1"/>
</dbReference>
<organism evidence="1 2">
    <name type="scientific">Teratosphaeria nubilosa</name>
    <dbReference type="NCBI Taxonomy" id="161662"/>
    <lineage>
        <taxon>Eukaryota</taxon>
        <taxon>Fungi</taxon>
        <taxon>Dikarya</taxon>
        <taxon>Ascomycota</taxon>
        <taxon>Pezizomycotina</taxon>
        <taxon>Dothideomycetes</taxon>
        <taxon>Dothideomycetidae</taxon>
        <taxon>Mycosphaerellales</taxon>
        <taxon>Teratosphaeriaceae</taxon>
        <taxon>Teratosphaeria</taxon>
    </lineage>
</organism>
<name>A0A6G1L2H7_9PEZI</name>
<dbReference type="AlphaFoldDB" id="A0A6G1L2H7"/>
<dbReference type="PANTHER" id="PTHR33875">
    <property type="entry name" value="OS09G0542200 PROTEIN"/>
    <property type="match status" value="1"/>
</dbReference>
<sequence length="212" mass="23674">MALNPRFSGARLTAATATATATRALHTLEFYLDYVCPFSKKQFDTLYTHVFPLLTQKYPTKLQIIFRQQIQPWHPSSTLVHEAALAVLRTKPDAFWHFSRALFAAQTEYFDEAVVNEARNATYQRLAKLAGSVGVDEGKVYGLLEISGKPGEEGGLNGGNRVTNDVKLITKEQRLRGVHVTPTVVFDGLLEPSISSSFTKEDWEGWLEKNVA</sequence>
<evidence type="ECO:0000313" key="1">
    <source>
        <dbReference type="EMBL" id="KAF2766900.1"/>
    </source>
</evidence>
<reference evidence="1" key="1">
    <citation type="journal article" date="2020" name="Stud. Mycol.">
        <title>101 Dothideomycetes genomes: a test case for predicting lifestyles and emergence of pathogens.</title>
        <authorList>
            <person name="Haridas S."/>
            <person name="Albert R."/>
            <person name="Binder M."/>
            <person name="Bloem J."/>
            <person name="Labutti K."/>
            <person name="Salamov A."/>
            <person name="Andreopoulos B."/>
            <person name="Baker S."/>
            <person name="Barry K."/>
            <person name="Bills G."/>
            <person name="Bluhm B."/>
            <person name="Cannon C."/>
            <person name="Castanera R."/>
            <person name="Culley D."/>
            <person name="Daum C."/>
            <person name="Ezra D."/>
            <person name="Gonzalez J."/>
            <person name="Henrissat B."/>
            <person name="Kuo A."/>
            <person name="Liang C."/>
            <person name="Lipzen A."/>
            <person name="Lutzoni F."/>
            <person name="Magnuson J."/>
            <person name="Mondo S."/>
            <person name="Nolan M."/>
            <person name="Ohm R."/>
            <person name="Pangilinan J."/>
            <person name="Park H.-J."/>
            <person name="Ramirez L."/>
            <person name="Alfaro M."/>
            <person name="Sun H."/>
            <person name="Tritt A."/>
            <person name="Yoshinaga Y."/>
            <person name="Zwiers L.-H."/>
            <person name="Turgeon B."/>
            <person name="Goodwin S."/>
            <person name="Spatafora J."/>
            <person name="Crous P."/>
            <person name="Grigoriev I."/>
        </authorList>
    </citation>
    <scope>NUCLEOTIDE SEQUENCE</scope>
    <source>
        <strain evidence="1">CBS 116005</strain>
    </source>
</reference>
<accession>A0A6G1L2H7</accession>
<gene>
    <name evidence="1" type="ORF">EJ03DRAFT_297587</name>
</gene>
<proteinExistence type="predicted"/>
<protein>
    <submittedName>
        <fullName evidence="1">Uncharacterized protein</fullName>
    </submittedName>
</protein>
<dbReference type="EMBL" id="ML995864">
    <property type="protein sequence ID" value="KAF2766900.1"/>
    <property type="molecule type" value="Genomic_DNA"/>
</dbReference>
<dbReference type="InterPro" id="IPR036249">
    <property type="entry name" value="Thioredoxin-like_sf"/>
</dbReference>
<dbReference type="Gene3D" id="3.40.30.10">
    <property type="entry name" value="Glutaredoxin"/>
    <property type="match status" value="1"/>
</dbReference>
<dbReference type="SUPFAM" id="SSF52833">
    <property type="entry name" value="Thioredoxin-like"/>
    <property type="match status" value="1"/>
</dbReference>